<keyword evidence="2" id="KW-0540">Nuclease</keyword>
<dbReference type="EMBL" id="UOFV01000064">
    <property type="protein sequence ID" value="VAW95645.1"/>
    <property type="molecule type" value="Genomic_DNA"/>
</dbReference>
<evidence type="ECO:0000259" key="1">
    <source>
        <dbReference type="SMART" id="SM00507"/>
    </source>
</evidence>
<feature type="domain" description="HNH nuclease" evidence="1">
    <location>
        <begin position="84"/>
        <end position="137"/>
    </location>
</feature>
<name>A0A3B0ZQ01_9ZZZZ</name>
<evidence type="ECO:0000313" key="2">
    <source>
        <dbReference type="EMBL" id="VAW95645.1"/>
    </source>
</evidence>
<gene>
    <name evidence="2" type="ORF">MNBD_GAMMA19-1589</name>
</gene>
<dbReference type="InterPro" id="IPR029471">
    <property type="entry name" value="HNH_5"/>
</dbReference>
<reference evidence="2" key="1">
    <citation type="submission" date="2018-06" db="EMBL/GenBank/DDBJ databases">
        <authorList>
            <person name="Zhirakovskaya E."/>
        </authorList>
    </citation>
    <scope>NUCLEOTIDE SEQUENCE</scope>
</reference>
<keyword evidence="2" id="KW-0255">Endonuclease</keyword>
<proteinExistence type="predicted"/>
<protein>
    <submittedName>
        <fullName evidence="2">HNH endonuclease family protein</fullName>
    </submittedName>
</protein>
<dbReference type="PANTHER" id="PTHR33877">
    <property type="entry name" value="SLL1193 PROTEIN"/>
    <property type="match status" value="1"/>
</dbReference>
<dbReference type="AlphaFoldDB" id="A0A3B0ZQ01"/>
<dbReference type="GO" id="GO:0004519">
    <property type="term" value="F:endonuclease activity"/>
    <property type="evidence" value="ECO:0007669"/>
    <property type="project" value="UniProtKB-KW"/>
</dbReference>
<dbReference type="Pfam" id="PF14279">
    <property type="entry name" value="HNH_5"/>
    <property type="match status" value="1"/>
</dbReference>
<sequence length="191" mass="21529">MNVYPLILKLDKAGNPLKWIDYEAAINLYAKDLVITSLGDKSMVFHGGVNAISHRRSKIEVGSILLTTARVNNRKWVAGAVHPLTNRTLFRRDGMLCLYCGDSFAERNLTRDHVVPTSRGGSDSWTNVVTACVRCNNRKGNSLLEDIDMKLQAVPFAPNYAEWMVLSNRRIMGDQMQFLKSRCPKGSRLWS</sequence>
<dbReference type="CDD" id="cd00085">
    <property type="entry name" value="HNHc"/>
    <property type="match status" value="1"/>
</dbReference>
<dbReference type="InterPro" id="IPR052892">
    <property type="entry name" value="NA-targeting_endonuclease"/>
</dbReference>
<accession>A0A3B0ZQ01</accession>
<dbReference type="PANTHER" id="PTHR33877:SF2">
    <property type="entry name" value="OS07G0170200 PROTEIN"/>
    <property type="match status" value="1"/>
</dbReference>
<keyword evidence="2" id="KW-0378">Hydrolase</keyword>
<dbReference type="SMART" id="SM00507">
    <property type="entry name" value="HNHc"/>
    <property type="match status" value="1"/>
</dbReference>
<dbReference type="InterPro" id="IPR003615">
    <property type="entry name" value="HNH_nuc"/>
</dbReference>
<organism evidence="2">
    <name type="scientific">hydrothermal vent metagenome</name>
    <dbReference type="NCBI Taxonomy" id="652676"/>
    <lineage>
        <taxon>unclassified sequences</taxon>
        <taxon>metagenomes</taxon>
        <taxon>ecological metagenomes</taxon>
    </lineage>
</organism>
<dbReference type="Gene3D" id="1.10.30.50">
    <property type="match status" value="1"/>
</dbReference>